<sequence length="357" mass="39977">MKITYSFCLLLAFAISLISIKTKGQRLSTIDSIVTSAASENYFEGTVLLADGGSVIYQKSFGYTDASKQTPVGNSTRFGIASITKMFTAIIIMQLVEESKLSLTDNLAELLPGIDIPKSSKITIHHLLLHISGLPNESDLIYQSKTSPEEFVDATLQNKSSRFEQFNYANIDYVLLGMIIESIDGRNWQQSVKVRILDKTGMNDTGFLGKDQYPEDFAYSFSIDPDNNRIEDPLFHIENFYAAGCMYSTAQDLLKLDQAMYGNSLLTEASKEMMFKSYPEYNYSGYSVWTYKYPYVSPAPYIMERRGGILGSNSALVRILSSNKTIIILSNNNRFNPDSFGDKANLKEALIMELTNP</sequence>
<dbReference type="Gene3D" id="3.40.710.10">
    <property type="entry name" value="DD-peptidase/beta-lactamase superfamily"/>
    <property type="match status" value="1"/>
</dbReference>
<organism evidence="6 7">
    <name type="scientific">Fulvivirga sedimenti</name>
    <dbReference type="NCBI Taxonomy" id="2879465"/>
    <lineage>
        <taxon>Bacteria</taxon>
        <taxon>Pseudomonadati</taxon>
        <taxon>Bacteroidota</taxon>
        <taxon>Cytophagia</taxon>
        <taxon>Cytophagales</taxon>
        <taxon>Fulvivirgaceae</taxon>
        <taxon>Fulvivirga</taxon>
    </lineage>
</organism>
<keyword evidence="2" id="KW-0472">Membrane</keyword>
<dbReference type="GO" id="GO:0016020">
    <property type="term" value="C:membrane"/>
    <property type="evidence" value="ECO:0007669"/>
    <property type="project" value="UniProtKB-SubCell"/>
</dbReference>
<dbReference type="PANTHER" id="PTHR46825:SF11">
    <property type="entry name" value="PENICILLIN-BINDING PROTEIN 4"/>
    <property type="match status" value="1"/>
</dbReference>
<dbReference type="EMBL" id="JAIXNE010000004">
    <property type="protein sequence ID" value="MCA6077383.1"/>
    <property type="molecule type" value="Genomic_DNA"/>
</dbReference>
<evidence type="ECO:0000313" key="4">
    <source>
        <dbReference type="EMBL" id="MCA6075078.1"/>
    </source>
</evidence>
<evidence type="ECO:0000259" key="3">
    <source>
        <dbReference type="Pfam" id="PF00144"/>
    </source>
</evidence>
<name>A0A9X1HS84_9BACT</name>
<dbReference type="InterPro" id="IPR050491">
    <property type="entry name" value="AmpC-like"/>
</dbReference>
<dbReference type="Pfam" id="PF00144">
    <property type="entry name" value="Beta-lactamase"/>
    <property type="match status" value="1"/>
</dbReference>
<dbReference type="RefSeq" id="WP_225698184.1">
    <property type="nucleotide sequence ID" value="NZ_JAIXNE010000002.1"/>
</dbReference>
<evidence type="ECO:0000256" key="1">
    <source>
        <dbReference type="ARBA" id="ARBA00004370"/>
    </source>
</evidence>
<dbReference type="PANTHER" id="PTHR46825">
    <property type="entry name" value="D-ALANYL-D-ALANINE-CARBOXYPEPTIDASE/ENDOPEPTIDASE AMPH"/>
    <property type="match status" value="1"/>
</dbReference>
<evidence type="ECO:0000313" key="6">
    <source>
        <dbReference type="EMBL" id="MCA6077383.1"/>
    </source>
</evidence>
<proteinExistence type="predicted"/>
<dbReference type="AlphaFoldDB" id="A0A9X1HS84"/>
<comment type="subcellular location">
    <subcellularLocation>
        <location evidence="1">Membrane</location>
    </subcellularLocation>
</comment>
<dbReference type="InterPro" id="IPR012338">
    <property type="entry name" value="Beta-lactam/transpept-like"/>
</dbReference>
<dbReference type="InterPro" id="IPR001466">
    <property type="entry name" value="Beta-lactam-related"/>
</dbReference>
<evidence type="ECO:0000313" key="7">
    <source>
        <dbReference type="Proteomes" id="UP001139409"/>
    </source>
</evidence>
<dbReference type="SUPFAM" id="SSF56601">
    <property type="entry name" value="beta-lactamase/transpeptidase-like"/>
    <property type="match status" value="1"/>
</dbReference>
<reference evidence="6" key="1">
    <citation type="submission" date="2021-09" db="EMBL/GenBank/DDBJ databases">
        <title>Fulvivirga sp. isolated from coastal sediment.</title>
        <authorList>
            <person name="Yu H."/>
        </authorList>
    </citation>
    <scope>NUCLEOTIDE SEQUENCE</scope>
    <source>
        <strain evidence="6">1062</strain>
    </source>
</reference>
<dbReference type="Proteomes" id="UP001139409">
    <property type="component" value="Unassembled WGS sequence"/>
</dbReference>
<feature type="domain" description="Beta-lactamase-related" evidence="3">
    <location>
        <begin position="46"/>
        <end position="349"/>
    </location>
</feature>
<dbReference type="EMBL" id="JAIXNE010000002">
    <property type="protein sequence ID" value="MCA6075078.1"/>
    <property type="molecule type" value="Genomic_DNA"/>
</dbReference>
<accession>A0A9X1HS84</accession>
<keyword evidence="7" id="KW-1185">Reference proteome</keyword>
<comment type="caution">
    <text evidence="6">The sequence shown here is derived from an EMBL/GenBank/DDBJ whole genome shotgun (WGS) entry which is preliminary data.</text>
</comment>
<evidence type="ECO:0000313" key="5">
    <source>
        <dbReference type="EMBL" id="MCA6076255.1"/>
    </source>
</evidence>
<evidence type="ECO:0000256" key="2">
    <source>
        <dbReference type="ARBA" id="ARBA00023136"/>
    </source>
</evidence>
<gene>
    <name evidence="4" type="ORF">LDX50_09365</name>
    <name evidence="5" type="ORF">LDX50_15335</name>
    <name evidence="6" type="ORF">LDX50_21055</name>
</gene>
<protein>
    <submittedName>
        <fullName evidence="6">Beta-lactamase family protein</fullName>
    </submittedName>
</protein>
<dbReference type="EMBL" id="JAIXNE010000003">
    <property type="protein sequence ID" value="MCA6076255.1"/>
    <property type="molecule type" value="Genomic_DNA"/>
</dbReference>